<reference evidence="1 2" key="2">
    <citation type="journal article" date="2018" name="Hortic Res">
        <title>Improved Brassica rapa reference genome by single-molecule sequencing and chromosome conformation capture technologies.</title>
        <authorList>
            <person name="Zhang L."/>
            <person name="Cai X."/>
            <person name="Wu J."/>
            <person name="Liu M."/>
            <person name="Grob S."/>
            <person name="Cheng F."/>
            <person name="Liang J."/>
            <person name="Cai C."/>
            <person name="Liu Z."/>
            <person name="Liu B."/>
            <person name="Wang F."/>
            <person name="Li S."/>
            <person name="Liu F."/>
            <person name="Li X."/>
            <person name="Cheng L."/>
            <person name="Yang W."/>
            <person name="Li M.H."/>
            <person name="Grossniklaus U."/>
            <person name="Zheng H."/>
            <person name="Wang X."/>
        </authorList>
    </citation>
    <scope>NUCLEOTIDE SEQUENCE [LARGE SCALE GENOMIC DNA]</scope>
    <source>
        <strain evidence="1 2">cv. Chiifu-401-42</strain>
    </source>
</reference>
<reference evidence="1" key="3">
    <citation type="submission" date="2023-03" db="UniProtKB">
        <authorList>
            <consortium name="EnsemblPlants"/>
        </authorList>
    </citation>
    <scope>IDENTIFICATION</scope>
    <source>
        <strain evidence="1">cv. Chiifu-401-42</strain>
    </source>
</reference>
<evidence type="ECO:0000313" key="2">
    <source>
        <dbReference type="Proteomes" id="UP000011750"/>
    </source>
</evidence>
<sequence length="142" mass="16178">MPGWSEVMQASYRPETKVRRRRRCLIITSRLLDSSLVYAIAPPRQALWSSILGSTCCIHHSSYSPCYLTLLRDLLLTADSRLRQSAMANFSTMGSPSRCLIRRTSNTSTSFHRAQLHRRCHPESSSLGFSGSRAQRQWIIFS</sequence>
<dbReference type="HOGENOM" id="CLU_1818545_0_0_1"/>
<dbReference type="InParanoid" id="M4EUS2"/>
<keyword evidence="2" id="KW-1185">Reference proteome</keyword>
<proteinExistence type="predicted"/>
<evidence type="ECO:0000313" key="1">
    <source>
        <dbReference type="EnsemblPlants" id="Bra032554.1-P"/>
    </source>
</evidence>
<reference evidence="1 2" key="1">
    <citation type="journal article" date="2011" name="Nat. Genet.">
        <title>The genome of the mesopolyploid crop species Brassica rapa.</title>
        <authorList>
            <consortium name="Brassica rapa Genome Sequencing Project Consortium"/>
            <person name="Wang X."/>
            <person name="Wang H."/>
            <person name="Wang J."/>
            <person name="Sun R."/>
            <person name="Wu J."/>
            <person name="Liu S."/>
            <person name="Bai Y."/>
            <person name="Mun J.H."/>
            <person name="Bancroft I."/>
            <person name="Cheng F."/>
            <person name="Huang S."/>
            <person name="Li X."/>
            <person name="Hua W."/>
            <person name="Wang J."/>
            <person name="Wang X."/>
            <person name="Freeling M."/>
            <person name="Pires J.C."/>
            <person name="Paterson A.H."/>
            <person name="Chalhoub B."/>
            <person name="Wang B."/>
            <person name="Hayward A."/>
            <person name="Sharpe A.G."/>
            <person name="Park B.S."/>
            <person name="Weisshaar B."/>
            <person name="Liu B."/>
            <person name="Li B."/>
            <person name="Liu B."/>
            <person name="Tong C."/>
            <person name="Song C."/>
            <person name="Duran C."/>
            <person name="Peng C."/>
            <person name="Geng C."/>
            <person name="Koh C."/>
            <person name="Lin C."/>
            <person name="Edwards D."/>
            <person name="Mu D."/>
            <person name="Shen D."/>
            <person name="Soumpourou E."/>
            <person name="Li F."/>
            <person name="Fraser F."/>
            <person name="Conant G."/>
            <person name="Lassalle G."/>
            <person name="King G.J."/>
            <person name="Bonnema G."/>
            <person name="Tang H."/>
            <person name="Wang H."/>
            <person name="Belcram H."/>
            <person name="Zhou H."/>
            <person name="Hirakawa H."/>
            <person name="Abe H."/>
            <person name="Guo H."/>
            <person name="Wang H."/>
            <person name="Jin H."/>
            <person name="Parkin I.A."/>
            <person name="Batley J."/>
            <person name="Kim J.S."/>
            <person name="Just J."/>
            <person name="Li J."/>
            <person name="Xu J."/>
            <person name="Deng J."/>
            <person name="Kim J.A."/>
            <person name="Li J."/>
            <person name="Yu J."/>
            <person name="Meng J."/>
            <person name="Wang J."/>
            <person name="Min J."/>
            <person name="Poulain J."/>
            <person name="Wang J."/>
            <person name="Hatakeyama K."/>
            <person name="Wu K."/>
            <person name="Wang L."/>
            <person name="Fang L."/>
            <person name="Trick M."/>
            <person name="Links M.G."/>
            <person name="Zhao M."/>
            <person name="Jin M."/>
            <person name="Ramchiary N."/>
            <person name="Drou N."/>
            <person name="Berkman P.J."/>
            <person name="Cai Q."/>
            <person name="Huang Q."/>
            <person name="Li R."/>
            <person name="Tabata S."/>
            <person name="Cheng S."/>
            <person name="Zhang S."/>
            <person name="Zhang S."/>
            <person name="Huang S."/>
            <person name="Sato S."/>
            <person name="Sun S."/>
            <person name="Kwon S.J."/>
            <person name="Choi S.R."/>
            <person name="Lee T.H."/>
            <person name="Fan W."/>
            <person name="Zhao X."/>
            <person name="Tan X."/>
            <person name="Xu X."/>
            <person name="Wang Y."/>
            <person name="Qiu Y."/>
            <person name="Yin Y."/>
            <person name="Li Y."/>
            <person name="Du Y."/>
            <person name="Liao Y."/>
            <person name="Lim Y."/>
            <person name="Narusaka Y."/>
            <person name="Wang Y."/>
            <person name="Wang Z."/>
            <person name="Li Z."/>
            <person name="Wang Z."/>
            <person name="Xiong Z."/>
            <person name="Zhang Z."/>
        </authorList>
    </citation>
    <scope>NUCLEOTIDE SEQUENCE [LARGE SCALE GENOMIC DNA]</scope>
    <source>
        <strain evidence="1 2">cv. Chiifu-401-42</strain>
    </source>
</reference>
<dbReference type="EnsemblPlants" id="Bra032554.1">
    <property type="protein sequence ID" value="Bra032554.1-P"/>
    <property type="gene ID" value="Bra032554"/>
</dbReference>
<name>M4EUS2_BRACM</name>
<dbReference type="Gramene" id="Bra032554.1">
    <property type="protein sequence ID" value="Bra032554.1-P"/>
    <property type="gene ID" value="Bra032554"/>
</dbReference>
<dbReference type="Proteomes" id="UP000011750">
    <property type="component" value="Chromosome A09"/>
</dbReference>
<dbReference type="AlphaFoldDB" id="M4EUS2"/>
<organism evidence="1 2">
    <name type="scientific">Brassica campestris</name>
    <name type="common">Field mustard</name>
    <dbReference type="NCBI Taxonomy" id="3711"/>
    <lineage>
        <taxon>Eukaryota</taxon>
        <taxon>Viridiplantae</taxon>
        <taxon>Streptophyta</taxon>
        <taxon>Embryophyta</taxon>
        <taxon>Tracheophyta</taxon>
        <taxon>Spermatophyta</taxon>
        <taxon>Magnoliopsida</taxon>
        <taxon>eudicotyledons</taxon>
        <taxon>Gunneridae</taxon>
        <taxon>Pentapetalae</taxon>
        <taxon>rosids</taxon>
        <taxon>malvids</taxon>
        <taxon>Brassicales</taxon>
        <taxon>Brassicaceae</taxon>
        <taxon>Brassiceae</taxon>
        <taxon>Brassica</taxon>
    </lineage>
</organism>
<protein>
    <submittedName>
        <fullName evidence="1">Uncharacterized protein</fullName>
    </submittedName>
</protein>
<accession>M4EUS2</accession>